<dbReference type="EMBL" id="JANPWB010000008">
    <property type="protein sequence ID" value="KAJ1162481.1"/>
    <property type="molecule type" value="Genomic_DNA"/>
</dbReference>
<comment type="caution">
    <text evidence="2">The sequence shown here is derived from an EMBL/GenBank/DDBJ whole genome shotgun (WGS) entry which is preliminary data.</text>
</comment>
<evidence type="ECO:0000256" key="1">
    <source>
        <dbReference type="SAM" id="MobiDB-lite"/>
    </source>
</evidence>
<name>A0AAV7SCE8_PLEWA</name>
<keyword evidence="3" id="KW-1185">Reference proteome</keyword>
<evidence type="ECO:0000313" key="2">
    <source>
        <dbReference type="EMBL" id="KAJ1162481.1"/>
    </source>
</evidence>
<reference evidence="2" key="1">
    <citation type="journal article" date="2022" name="bioRxiv">
        <title>Sequencing and chromosome-scale assembly of the giantPleurodeles waltlgenome.</title>
        <authorList>
            <person name="Brown T."/>
            <person name="Elewa A."/>
            <person name="Iarovenko S."/>
            <person name="Subramanian E."/>
            <person name="Araus A.J."/>
            <person name="Petzold A."/>
            <person name="Susuki M."/>
            <person name="Suzuki K.-i.T."/>
            <person name="Hayashi T."/>
            <person name="Toyoda A."/>
            <person name="Oliveira C."/>
            <person name="Osipova E."/>
            <person name="Leigh N.D."/>
            <person name="Simon A."/>
            <person name="Yun M.H."/>
        </authorList>
    </citation>
    <scope>NUCLEOTIDE SEQUENCE</scope>
    <source>
        <strain evidence="2">20211129_DDA</strain>
        <tissue evidence="2">Liver</tissue>
    </source>
</reference>
<evidence type="ECO:0000313" key="3">
    <source>
        <dbReference type="Proteomes" id="UP001066276"/>
    </source>
</evidence>
<dbReference type="AlphaFoldDB" id="A0AAV7SCE8"/>
<gene>
    <name evidence="2" type="ORF">NDU88_002949</name>
</gene>
<feature type="region of interest" description="Disordered" evidence="1">
    <location>
        <begin position="1"/>
        <end position="78"/>
    </location>
</feature>
<accession>A0AAV7SCE8</accession>
<protein>
    <recommendedName>
        <fullName evidence="4">IBB domain-containing protein</fullName>
    </recommendedName>
</protein>
<proteinExistence type="predicted"/>
<sequence length="78" mass="9183">MRCSFRGSLRHRGKEKQEEKSSDLEDFQAYGRIGRRSDKNRTLKEKKRLTEEKMQKNSEQSNNVVPTPSMNQTNCDFS</sequence>
<organism evidence="2 3">
    <name type="scientific">Pleurodeles waltl</name>
    <name type="common">Iberian ribbed newt</name>
    <dbReference type="NCBI Taxonomy" id="8319"/>
    <lineage>
        <taxon>Eukaryota</taxon>
        <taxon>Metazoa</taxon>
        <taxon>Chordata</taxon>
        <taxon>Craniata</taxon>
        <taxon>Vertebrata</taxon>
        <taxon>Euteleostomi</taxon>
        <taxon>Amphibia</taxon>
        <taxon>Batrachia</taxon>
        <taxon>Caudata</taxon>
        <taxon>Salamandroidea</taxon>
        <taxon>Salamandridae</taxon>
        <taxon>Pleurodelinae</taxon>
        <taxon>Pleurodeles</taxon>
    </lineage>
</organism>
<feature type="compositionally biased region" description="Basic and acidic residues" evidence="1">
    <location>
        <begin position="35"/>
        <end position="56"/>
    </location>
</feature>
<dbReference type="Proteomes" id="UP001066276">
    <property type="component" value="Chromosome 4_2"/>
</dbReference>
<evidence type="ECO:0008006" key="4">
    <source>
        <dbReference type="Google" id="ProtNLM"/>
    </source>
</evidence>
<feature type="compositionally biased region" description="Polar residues" evidence="1">
    <location>
        <begin position="57"/>
        <end position="78"/>
    </location>
</feature>